<accession>A0AAV9Q9X5</accession>
<sequence>MPQIELMPTTSPSYAPQHLHTQVATYAIDNPYHVNGKKIVDQKLKSLRDVKNVRLADKTFAMVVGEKPNYRGVRVGSVKKLENVIKKGGWIFKAQKIKNCLDAVFAKNVALLQPGEVEYTLNNPKPTDLVPGLLSMDYIYNIYERGGKQAAFDSRVGVVVGGDRFLENLQADSS</sequence>
<protein>
    <submittedName>
        <fullName evidence="1">Uncharacterized protein</fullName>
    </submittedName>
</protein>
<proteinExistence type="predicted"/>
<name>A0AAV9Q9X5_9PEZI</name>
<evidence type="ECO:0000313" key="2">
    <source>
        <dbReference type="Proteomes" id="UP001345827"/>
    </source>
</evidence>
<evidence type="ECO:0000313" key="1">
    <source>
        <dbReference type="EMBL" id="KAK5538944.1"/>
    </source>
</evidence>
<dbReference type="AlphaFoldDB" id="A0AAV9Q9X5"/>
<keyword evidence="2" id="KW-1185">Reference proteome</keyword>
<comment type="caution">
    <text evidence="1">The sequence shown here is derived from an EMBL/GenBank/DDBJ whole genome shotgun (WGS) entry which is preliminary data.</text>
</comment>
<gene>
    <name evidence="1" type="ORF">LTR25_004488</name>
</gene>
<dbReference type="EMBL" id="JAXLQG010000006">
    <property type="protein sequence ID" value="KAK5538944.1"/>
    <property type="molecule type" value="Genomic_DNA"/>
</dbReference>
<organism evidence="1 2">
    <name type="scientific">Vermiconidia calcicola</name>
    <dbReference type="NCBI Taxonomy" id="1690605"/>
    <lineage>
        <taxon>Eukaryota</taxon>
        <taxon>Fungi</taxon>
        <taxon>Dikarya</taxon>
        <taxon>Ascomycota</taxon>
        <taxon>Pezizomycotina</taxon>
        <taxon>Dothideomycetes</taxon>
        <taxon>Dothideomycetidae</taxon>
        <taxon>Mycosphaerellales</taxon>
        <taxon>Extremaceae</taxon>
        <taxon>Vermiconidia</taxon>
    </lineage>
</organism>
<reference evidence="1 2" key="1">
    <citation type="submission" date="2023-06" db="EMBL/GenBank/DDBJ databases">
        <title>Black Yeasts Isolated from many extreme environments.</title>
        <authorList>
            <person name="Coleine C."/>
            <person name="Stajich J.E."/>
            <person name="Selbmann L."/>
        </authorList>
    </citation>
    <scope>NUCLEOTIDE SEQUENCE [LARGE SCALE GENOMIC DNA]</scope>
    <source>
        <strain evidence="1 2">CCFEE 5887</strain>
    </source>
</reference>
<dbReference type="Proteomes" id="UP001345827">
    <property type="component" value="Unassembled WGS sequence"/>
</dbReference>